<keyword evidence="3" id="KW-0812">Transmembrane</keyword>
<dbReference type="EMBL" id="CM001744">
    <property type="protein sequence ID" value="KJB30398.1"/>
    <property type="molecule type" value="Genomic_DNA"/>
</dbReference>
<dbReference type="Gramene" id="KJB30398">
    <property type="protein sequence ID" value="KJB30398"/>
    <property type="gene ID" value="B456_005G141300"/>
</dbReference>
<evidence type="ECO:0000256" key="3">
    <source>
        <dbReference type="SAM" id="Phobius"/>
    </source>
</evidence>
<dbReference type="STRING" id="29730.A0A0D2PT03"/>
<evidence type="ECO:0000313" key="5">
    <source>
        <dbReference type="Proteomes" id="UP000032304"/>
    </source>
</evidence>
<gene>
    <name evidence="4" type="ORF">B456_005G141300</name>
</gene>
<dbReference type="OrthoDB" id="772197at2759"/>
<sequence length="850" mass="98466">MGREIILALIKIDSMCTIRFIMLKKTHFDFRFGFMHGFLYTNMLPVVASFWVFLSKFIAYVFGSIPGYLFRPSAIKRFAEKDSGACSDSNFDGVKERQNSDHVDQGNREADKFSLVASSSKYEFLYRKGFSGFIKEPKAESYSVHEFYMGSANCDGRILVSRDSADADIGKIEVEAEDPGESFTVEKVEENCLQVNFVDERETEEPVEEISESLMLENVLQKEPQPGETDFVLENETEESALRFFFEKDFEKYIKQEESVEEKKPEQNIIKIEDVVKEIPKDFVEKLSEKPKHGEIETKDSFKEKAQESVEERSEKDASDIQGHGDHVEDNLDYFFVIDMYIEKPKKDGEIFSPRNNVVDVESIAQQVLANRLDLSYVLTDAQNMEHGIHERTSNIIRSPINDSDEEFIELEPRSEKLRVMGEDLSIEDEGDEEEFNSMVSPEKTQQTTLREEFIFSSCDEQEEEDNDDDSEFSSEDDDLMERLKIELKLARTGGLPTILEDSESPKMVEQLGPLKIEEKYDHKNHIAEIQKVYKSYSDKMRKLDILNSQTMHAVSLLQLKDPVRLSSAFGRSSAPAIKSLLSHNVWPFKQQKPEADPAMKSIRDLHMAFETVYVGQVCLSWEILHWQYGKVNRLWECDSLATHQYNQAAGKFQRFQVLVQRFLEDEPFQDRPRVENYAKNRCALRLLLQIPVIEDDCSKYKLEGAVSNGVLSDMIEESMHVLWEFLRADKDNTNATSKTPQQAQVAPHDPIDLELLMDVRTELQKKEKRLKEIQRNTNCIIKRLQRQHQRNLLDHTLFIAQVELKLVSRVLNMLKISTDQLIWCHEKLQRINFGSRKTEIEPSFTLFPC</sequence>
<dbReference type="PANTHER" id="PTHR46741">
    <property type="entry name" value="OS09G0413600 PROTEIN"/>
    <property type="match status" value="1"/>
</dbReference>
<keyword evidence="5" id="KW-1185">Reference proteome</keyword>
<organism evidence="4 5">
    <name type="scientific">Gossypium raimondii</name>
    <name type="common">Peruvian cotton</name>
    <name type="synonym">Gossypium klotzschianum subsp. raimondii</name>
    <dbReference type="NCBI Taxonomy" id="29730"/>
    <lineage>
        <taxon>Eukaryota</taxon>
        <taxon>Viridiplantae</taxon>
        <taxon>Streptophyta</taxon>
        <taxon>Embryophyta</taxon>
        <taxon>Tracheophyta</taxon>
        <taxon>Spermatophyta</taxon>
        <taxon>Magnoliopsida</taxon>
        <taxon>eudicotyledons</taxon>
        <taxon>Gunneridae</taxon>
        <taxon>Pentapetalae</taxon>
        <taxon>rosids</taxon>
        <taxon>malvids</taxon>
        <taxon>Malvales</taxon>
        <taxon>Malvaceae</taxon>
        <taxon>Malvoideae</taxon>
        <taxon>Gossypium</taxon>
    </lineage>
</organism>
<feature type="coiled-coil region" evidence="1">
    <location>
        <begin position="757"/>
        <end position="784"/>
    </location>
</feature>
<feature type="region of interest" description="Disordered" evidence="2">
    <location>
        <begin position="84"/>
        <end position="106"/>
    </location>
</feature>
<evidence type="ECO:0000256" key="1">
    <source>
        <dbReference type="SAM" id="Coils"/>
    </source>
</evidence>
<reference evidence="4 5" key="1">
    <citation type="journal article" date="2012" name="Nature">
        <title>Repeated polyploidization of Gossypium genomes and the evolution of spinnable cotton fibres.</title>
        <authorList>
            <person name="Paterson A.H."/>
            <person name="Wendel J.F."/>
            <person name="Gundlach H."/>
            <person name="Guo H."/>
            <person name="Jenkins J."/>
            <person name="Jin D."/>
            <person name="Llewellyn D."/>
            <person name="Showmaker K.C."/>
            <person name="Shu S."/>
            <person name="Udall J."/>
            <person name="Yoo M.J."/>
            <person name="Byers R."/>
            <person name="Chen W."/>
            <person name="Doron-Faigenboim A."/>
            <person name="Duke M.V."/>
            <person name="Gong L."/>
            <person name="Grimwood J."/>
            <person name="Grover C."/>
            <person name="Grupp K."/>
            <person name="Hu G."/>
            <person name="Lee T.H."/>
            <person name="Li J."/>
            <person name="Lin L."/>
            <person name="Liu T."/>
            <person name="Marler B.S."/>
            <person name="Page J.T."/>
            <person name="Roberts A.W."/>
            <person name="Romanel E."/>
            <person name="Sanders W.S."/>
            <person name="Szadkowski E."/>
            <person name="Tan X."/>
            <person name="Tang H."/>
            <person name="Xu C."/>
            <person name="Wang J."/>
            <person name="Wang Z."/>
            <person name="Zhang D."/>
            <person name="Zhang L."/>
            <person name="Ashrafi H."/>
            <person name="Bedon F."/>
            <person name="Bowers J.E."/>
            <person name="Brubaker C.L."/>
            <person name="Chee P.W."/>
            <person name="Das S."/>
            <person name="Gingle A.R."/>
            <person name="Haigler C.H."/>
            <person name="Harker D."/>
            <person name="Hoffmann L.V."/>
            <person name="Hovav R."/>
            <person name="Jones D.C."/>
            <person name="Lemke C."/>
            <person name="Mansoor S."/>
            <person name="ur Rahman M."/>
            <person name="Rainville L.N."/>
            <person name="Rambani A."/>
            <person name="Reddy U.K."/>
            <person name="Rong J.K."/>
            <person name="Saranga Y."/>
            <person name="Scheffler B.E."/>
            <person name="Scheffler J.A."/>
            <person name="Stelly D.M."/>
            <person name="Triplett B.A."/>
            <person name="Van Deynze A."/>
            <person name="Vaslin M.F."/>
            <person name="Waghmare V.N."/>
            <person name="Walford S.A."/>
            <person name="Wright R.J."/>
            <person name="Zaki E.A."/>
            <person name="Zhang T."/>
            <person name="Dennis E.S."/>
            <person name="Mayer K.F."/>
            <person name="Peterson D.G."/>
            <person name="Rokhsar D.S."/>
            <person name="Wang X."/>
            <person name="Schmutz J."/>
        </authorList>
    </citation>
    <scope>NUCLEOTIDE SEQUENCE [LARGE SCALE GENOMIC DNA]</scope>
</reference>
<evidence type="ECO:0000313" key="4">
    <source>
        <dbReference type="EMBL" id="KJB30398.1"/>
    </source>
</evidence>
<proteinExistence type="predicted"/>
<dbReference type="PANTHER" id="PTHR46741:SF4">
    <property type="entry name" value="FINGER FYVE DOMAIN PROTEIN, PUTATIVE (DUF1666)-RELATED"/>
    <property type="match status" value="1"/>
</dbReference>
<dbReference type="eggNOG" id="ENOG502QTPI">
    <property type="taxonomic scope" value="Eukaryota"/>
</dbReference>
<dbReference type="Proteomes" id="UP000032304">
    <property type="component" value="Chromosome 5"/>
</dbReference>
<accession>A0A0D2PT03</accession>
<dbReference type="AlphaFoldDB" id="A0A0D2PT03"/>
<dbReference type="Pfam" id="PF07891">
    <property type="entry name" value="DUF1666"/>
    <property type="match status" value="1"/>
</dbReference>
<keyword evidence="1" id="KW-0175">Coiled coil</keyword>
<feature type="transmembrane region" description="Helical" evidence="3">
    <location>
        <begin position="43"/>
        <end position="63"/>
    </location>
</feature>
<feature type="region of interest" description="Disordered" evidence="2">
    <location>
        <begin position="288"/>
        <end position="325"/>
    </location>
</feature>
<protein>
    <submittedName>
        <fullName evidence="4">Uncharacterized protein</fullName>
    </submittedName>
</protein>
<dbReference type="OMA" id="EDSAECF"/>
<name>A0A0D2PT03_GOSRA</name>
<keyword evidence="3" id="KW-0472">Membrane</keyword>
<evidence type="ECO:0000256" key="2">
    <source>
        <dbReference type="SAM" id="MobiDB-lite"/>
    </source>
</evidence>
<dbReference type="InterPro" id="IPR012870">
    <property type="entry name" value="DUF1666"/>
</dbReference>
<keyword evidence="3" id="KW-1133">Transmembrane helix</keyword>
<dbReference type="KEGG" id="gra:105794195"/>
<feature type="compositionally biased region" description="Basic and acidic residues" evidence="2">
    <location>
        <begin position="93"/>
        <end position="106"/>
    </location>
</feature>